<dbReference type="AlphaFoldDB" id="A0AAN9SLQ7"/>
<name>A0AAN9SLQ7_PSOTE</name>
<keyword evidence="2" id="KW-1185">Reference proteome</keyword>
<comment type="caution">
    <text evidence="1">The sequence shown here is derived from an EMBL/GenBank/DDBJ whole genome shotgun (WGS) entry which is preliminary data.</text>
</comment>
<dbReference type="EMBL" id="JAYMYS010000003">
    <property type="protein sequence ID" value="KAK7399901.1"/>
    <property type="molecule type" value="Genomic_DNA"/>
</dbReference>
<protein>
    <submittedName>
        <fullName evidence="1">Uncharacterized protein</fullName>
    </submittedName>
</protein>
<sequence length="104" mass="12291">MLEEESWARKEVARVSNNWRQKAKSRLPFITSVVMSSWRCSDKRQCKSWVKSNKVKSQEDGKQIRRRKSGRNNLLAYQISKIVRRGLRPRGMNLSFSIKTNHLN</sequence>
<evidence type="ECO:0000313" key="2">
    <source>
        <dbReference type="Proteomes" id="UP001386955"/>
    </source>
</evidence>
<evidence type="ECO:0000313" key="1">
    <source>
        <dbReference type="EMBL" id="KAK7399901.1"/>
    </source>
</evidence>
<proteinExistence type="predicted"/>
<dbReference type="Proteomes" id="UP001386955">
    <property type="component" value="Unassembled WGS sequence"/>
</dbReference>
<reference evidence="1 2" key="1">
    <citation type="submission" date="2024-01" db="EMBL/GenBank/DDBJ databases">
        <title>The genomes of 5 underutilized Papilionoideae crops provide insights into root nodulation and disease resistanc.</title>
        <authorList>
            <person name="Jiang F."/>
        </authorList>
    </citation>
    <scope>NUCLEOTIDE SEQUENCE [LARGE SCALE GENOMIC DNA]</scope>
    <source>
        <strain evidence="1">DUOXIRENSHENG_FW03</strain>
        <tissue evidence="1">Leaves</tissue>
    </source>
</reference>
<organism evidence="1 2">
    <name type="scientific">Psophocarpus tetragonolobus</name>
    <name type="common">Winged bean</name>
    <name type="synonym">Dolichos tetragonolobus</name>
    <dbReference type="NCBI Taxonomy" id="3891"/>
    <lineage>
        <taxon>Eukaryota</taxon>
        <taxon>Viridiplantae</taxon>
        <taxon>Streptophyta</taxon>
        <taxon>Embryophyta</taxon>
        <taxon>Tracheophyta</taxon>
        <taxon>Spermatophyta</taxon>
        <taxon>Magnoliopsida</taxon>
        <taxon>eudicotyledons</taxon>
        <taxon>Gunneridae</taxon>
        <taxon>Pentapetalae</taxon>
        <taxon>rosids</taxon>
        <taxon>fabids</taxon>
        <taxon>Fabales</taxon>
        <taxon>Fabaceae</taxon>
        <taxon>Papilionoideae</taxon>
        <taxon>50 kb inversion clade</taxon>
        <taxon>NPAAA clade</taxon>
        <taxon>indigoferoid/millettioid clade</taxon>
        <taxon>Phaseoleae</taxon>
        <taxon>Psophocarpus</taxon>
    </lineage>
</organism>
<accession>A0AAN9SLQ7</accession>
<gene>
    <name evidence="1" type="ORF">VNO78_11096</name>
</gene>